<evidence type="ECO:0008006" key="2">
    <source>
        <dbReference type="Google" id="ProtNLM"/>
    </source>
</evidence>
<reference evidence="1" key="1">
    <citation type="journal article" date="2014" name="Front. Microbiol.">
        <title>High frequency of phylogenetically diverse reductive dehalogenase-homologous genes in deep subseafloor sedimentary metagenomes.</title>
        <authorList>
            <person name="Kawai M."/>
            <person name="Futagami T."/>
            <person name="Toyoda A."/>
            <person name="Takaki Y."/>
            <person name="Nishi S."/>
            <person name="Hori S."/>
            <person name="Arai W."/>
            <person name="Tsubouchi T."/>
            <person name="Morono Y."/>
            <person name="Uchiyama I."/>
            <person name="Ito T."/>
            <person name="Fujiyama A."/>
            <person name="Inagaki F."/>
            <person name="Takami H."/>
        </authorList>
    </citation>
    <scope>NUCLEOTIDE SEQUENCE</scope>
    <source>
        <strain evidence="1">Expedition CK06-06</strain>
    </source>
</reference>
<name>X1QG91_9ZZZZ</name>
<feature type="non-terminal residue" evidence="1">
    <location>
        <position position="63"/>
    </location>
</feature>
<dbReference type="Gene3D" id="3.40.50.1010">
    <property type="entry name" value="5'-nuclease"/>
    <property type="match status" value="1"/>
</dbReference>
<accession>X1QG91</accession>
<organism evidence="1">
    <name type="scientific">marine sediment metagenome</name>
    <dbReference type="NCBI Taxonomy" id="412755"/>
    <lineage>
        <taxon>unclassified sequences</taxon>
        <taxon>metagenomes</taxon>
        <taxon>ecological metagenomes</taxon>
    </lineage>
</organism>
<protein>
    <recommendedName>
        <fullName evidence="2">PIN domain-containing protein</fullName>
    </recommendedName>
</protein>
<sequence>MKFLIDSDVLIWALRGQKQTLGLLRTLQSLGIPACSPISIIEVKLGVKSGEEKKTNAFLNSLE</sequence>
<gene>
    <name evidence="1" type="ORF">S06H3_44771</name>
</gene>
<evidence type="ECO:0000313" key="1">
    <source>
        <dbReference type="EMBL" id="GAI42299.1"/>
    </source>
</evidence>
<dbReference type="SUPFAM" id="SSF88723">
    <property type="entry name" value="PIN domain-like"/>
    <property type="match status" value="1"/>
</dbReference>
<proteinExistence type="predicted"/>
<dbReference type="EMBL" id="BARV01027881">
    <property type="protein sequence ID" value="GAI42299.1"/>
    <property type="molecule type" value="Genomic_DNA"/>
</dbReference>
<dbReference type="InterPro" id="IPR029060">
    <property type="entry name" value="PIN-like_dom_sf"/>
</dbReference>
<dbReference type="AlphaFoldDB" id="X1QG91"/>
<comment type="caution">
    <text evidence="1">The sequence shown here is derived from an EMBL/GenBank/DDBJ whole genome shotgun (WGS) entry which is preliminary data.</text>
</comment>